<evidence type="ECO:0000313" key="2">
    <source>
        <dbReference type="Proteomes" id="UP001597183"/>
    </source>
</evidence>
<evidence type="ECO:0000313" key="1">
    <source>
        <dbReference type="EMBL" id="MFD1372877.1"/>
    </source>
</evidence>
<dbReference type="RefSeq" id="WP_317794608.1">
    <property type="nucleotide sequence ID" value="NZ_AP028461.1"/>
</dbReference>
<protein>
    <submittedName>
        <fullName evidence="1">Uncharacterized protein</fullName>
    </submittedName>
</protein>
<accession>A0ABW4APT5</accession>
<sequence length="144" mass="16085">MEVGEFVSARVRVVDVWAAGRRLTVDDNAAYVPSFCHAFRSAARRFPVAPFAGCSPEQTFRLLDEDRDGFQDGYRFFEWTEIVDNVSGYRYLDGDLVLVFSFWRPSHPVPAEVGRVFVARVCPVEFTSIVEAVVESLCSPAPGG</sequence>
<proteinExistence type="predicted"/>
<name>A0ABW4APT5_9ACTN</name>
<gene>
    <name evidence="1" type="ORF">ACFQ5G_46760</name>
</gene>
<organism evidence="1 2">
    <name type="scientific">Actinoplanes sichuanensis</name>
    <dbReference type="NCBI Taxonomy" id="512349"/>
    <lineage>
        <taxon>Bacteria</taxon>
        <taxon>Bacillati</taxon>
        <taxon>Actinomycetota</taxon>
        <taxon>Actinomycetes</taxon>
        <taxon>Micromonosporales</taxon>
        <taxon>Micromonosporaceae</taxon>
        <taxon>Actinoplanes</taxon>
    </lineage>
</organism>
<comment type="caution">
    <text evidence="1">The sequence shown here is derived from an EMBL/GenBank/DDBJ whole genome shotgun (WGS) entry which is preliminary data.</text>
</comment>
<keyword evidence="2" id="KW-1185">Reference proteome</keyword>
<dbReference type="Proteomes" id="UP001597183">
    <property type="component" value="Unassembled WGS sequence"/>
</dbReference>
<reference evidence="2" key="1">
    <citation type="journal article" date="2019" name="Int. J. Syst. Evol. Microbiol.">
        <title>The Global Catalogue of Microorganisms (GCM) 10K type strain sequencing project: providing services to taxonomists for standard genome sequencing and annotation.</title>
        <authorList>
            <consortium name="The Broad Institute Genomics Platform"/>
            <consortium name="The Broad Institute Genome Sequencing Center for Infectious Disease"/>
            <person name="Wu L."/>
            <person name="Ma J."/>
        </authorList>
    </citation>
    <scope>NUCLEOTIDE SEQUENCE [LARGE SCALE GENOMIC DNA]</scope>
    <source>
        <strain evidence="2">CCM 7526</strain>
    </source>
</reference>
<dbReference type="EMBL" id="JBHTMK010000063">
    <property type="protein sequence ID" value="MFD1372877.1"/>
    <property type="molecule type" value="Genomic_DNA"/>
</dbReference>